<sequence length="296" mass="31759">MRFGKTRLLLLGIPFLLLAQACGNSAESPASQAASSPSATIAAPASAAPEPAQASEPAPSASPEPELTFDADTLSNTTGKTLIRNVTSDKSGAYHASYAIVSKSGTVAIADPYGLYNKEKILKADIITVTHKHPDHFDESFINASPEAKVSVFQEESFTVKDITVTSIPASHTPTYFEGVPSDFIYVFEVDGLRIAHFGDMGQDELTPDQLKKLGKIDIMLSRFSNVSEYSASTASTLKALELVKPKIASPTHYEPEIVKEVIDTAKLTDKGEVTEIAVDRADLDAIKGTDFYMIN</sequence>
<dbReference type="SUPFAM" id="SSF56281">
    <property type="entry name" value="Metallo-hydrolase/oxidoreductase"/>
    <property type="match status" value="1"/>
</dbReference>
<feature type="chain" id="PRO_5028812650" description="MBL fold metallo-hydrolase" evidence="2">
    <location>
        <begin position="27"/>
        <end position="296"/>
    </location>
</feature>
<dbReference type="PROSITE" id="PS51257">
    <property type="entry name" value="PROKAR_LIPOPROTEIN"/>
    <property type="match status" value="1"/>
</dbReference>
<dbReference type="Pfam" id="PF13483">
    <property type="entry name" value="Lactamase_B_3"/>
    <property type="match status" value="1"/>
</dbReference>
<organism evidence="3 4">
    <name type="scientific">Cohnella cholangitidis</name>
    <dbReference type="NCBI Taxonomy" id="2598458"/>
    <lineage>
        <taxon>Bacteria</taxon>
        <taxon>Bacillati</taxon>
        <taxon>Bacillota</taxon>
        <taxon>Bacilli</taxon>
        <taxon>Bacillales</taxon>
        <taxon>Paenibacillaceae</taxon>
        <taxon>Cohnella</taxon>
    </lineage>
</organism>
<dbReference type="PANTHER" id="PTHR39189:SF1">
    <property type="entry name" value="UPF0173 METAL-DEPENDENT HYDROLASE YTKL"/>
    <property type="match status" value="1"/>
</dbReference>
<protein>
    <recommendedName>
        <fullName evidence="5">MBL fold metallo-hydrolase</fullName>
    </recommendedName>
</protein>
<name>A0A7G5C140_9BACL</name>
<evidence type="ECO:0000256" key="1">
    <source>
        <dbReference type="SAM" id="MobiDB-lite"/>
    </source>
</evidence>
<reference evidence="3 4" key="1">
    <citation type="submission" date="2019-07" db="EMBL/GenBank/DDBJ databases">
        <authorList>
            <person name="Kim J.K."/>
            <person name="Cheong H.-M."/>
            <person name="Choi Y."/>
            <person name="Hwang K.J."/>
            <person name="Lee S."/>
            <person name="Choi C."/>
        </authorList>
    </citation>
    <scope>NUCLEOTIDE SEQUENCE [LARGE SCALE GENOMIC DNA]</scope>
    <source>
        <strain evidence="3 4">KS 22</strain>
    </source>
</reference>
<keyword evidence="2" id="KW-0732">Signal</keyword>
<feature type="signal peptide" evidence="2">
    <location>
        <begin position="1"/>
        <end position="26"/>
    </location>
</feature>
<evidence type="ECO:0000313" key="3">
    <source>
        <dbReference type="EMBL" id="QMV42924.1"/>
    </source>
</evidence>
<accession>A0A7G5C140</accession>
<dbReference type="InterPro" id="IPR036866">
    <property type="entry name" value="RibonucZ/Hydroxyglut_hydro"/>
</dbReference>
<dbReference type="EMBL" id="CP041969">
    <property type="protein sequence ID" value="QMV42924.1"/>
    <property type="molecule type" value="Genomic_DNA"/>
</dbReference>
<gene>
    <name evidence="3" type="ORF">FPL14_18330</name>
</gene>
<proteinExistence type="predicted"/>
<dbReference type="RefSeq" id="WP_182299152.1">
    <property type="nucleotide sequence ID" value="NZ_CP041969.1"/>
</dbReference>
<evidence type="ECO:0000256" key="2">
    <source>
        <dbReference type="SAM" id="SignalP"/>
    </source>
</evidence>
<evidence type="ECO:0008006" key="5">
    <source>
        <dbReference type="Google" id="ProtNLM"/>
    </source>
</evidence>
<evidence type="ECO:0000313" key="4">
    <source>
        <dbReference type="Proteomes" id="UP000515679"/>
    </source>
</evidence>
<dbReference type="AlphaFoldDB" id="A0A7G5C140"/>
<feature type="region of interest" description="Disordered" evidence="1">
    <location>
        <begin position="27"/>
        <end position="66"/>
    </location>
</feature>
<dbReference type="Proteomes" id="UP000515679">
    <property type="component" value="Chromosome"/>
</dbReference>
<dbReference type="KEGG" id="cchl:FPL14_18330"/>
<keyword evidence="4" id="KW-1185">Reference proteome</keyword>
<dbReference type="PANTHER" id="PTHR39189">
    <property type="entry name" value="UPF0173 METAL-DEPENDENT HYDROLASE YTKL"/>
    <property type="match status" value="1"/>
</dbReference>
<dbReference type="Gene3D" id="3.60.15.10">
    <property type="entry name" value="Ribonuclease Z/Hydroxyacylglutathione hydrolase-like"/>
    <property type="match status" value="1"/>
</dbReference>